<proteinExistence type="predicted"/>
<gene>
    <name evidence="1" type="ORF">CARN3_1421</name>
</gene>
<organism evidence="1">
    <name type="scientific">mine drainage metagenome</name>
    <dbReference type="NCBI Taxonomy" id="410659"/>
    <lineage>
        <taxon>unclassified sequences</taxon>
        <taxon>metagenomes</taxon>
        <taxon>ecological metagenomes</taxon>
    </lineage>
</organism>
<protein>
    <submittedName>
        <fullName evidence="1">Uncharacterized protein</fullName>
    </submittedName>
</protein>
<dbReference type="AlphaFoldDB" id="E6PZN7"/>
<sequence>MRSAAADQAEAARGHVAHFVLAAEEHFVFHPCRGAHSRDELLEMLIGRASQPNGEQRTDENER</sequence>
<reference evidence="1" key="1">
    <citation type="submission" date="2009-10" db="EMBL/GenBank/DDBJ databases">
        <title>Diversity of trophic interactions inside an arsenic-rich microbial ecosystem.</title>
        <authorList>
            <person name="Bertin P.N."/>
            <person name="Heinrich-Salmeron A."/>
            <person name="Pelletier E."/>
            <person name="Goulhen-Chollet F."/>
            <person name="Arsene-Ploetze F."/>
            <person name="Gallien S."/>
            <person name="Calteau A."/>
            <person name="Vallenet D."/>
            <person name="Casiot C."/>
            <person name="Chane-Woon-Ming B."/>
            <person name="Giloteaux L."/>
            <person name="Barakat M."/>
            <person name="Bonnefoy V."/>
            <person name="Bruneel O."/>
            <person name="Chandler M."/>
            <person name="Cleiss J."/>
            <person name="Duran R."/>
            <person name="Elbaz-Poulichet F."/>
            <person name="Fonknechten N."/>
            <person name="Lauga B."/>
            <person name="Mornico D."/>
            <person name="Ortet P."/>
            <person name="Schaeffer C."/>
            <person name="Siguier P."/>
            <person name="Alexander Thil Smith A."/>
            <person name="Van Dorsselaer A."/>
            <person name="Weissenbach J."/>
            <person name="Medigue C."/>
            <person name="Le Paslier D."/>
        </authorList>
    </citation>
    <scope>NUCLEOTIDE SEQUENCE</scope>
</reference>
<comment type="caution">
    <text evidence="1">The sequence shown here is derived from an EMBL/GenBank/DDBJ whole genome shotgun (WGS) entry which is preliminary data.</text>
</comment>
<accession>E6PZN7</accession>
<name>E6PZN7_9ZZZZ</name>
<evidence type="ECO:0000313" key="1">
    <source>
        <dbReference type="EMBL" id="CBI00396.1"/>
    </source>
</evidence>
<dbReference type="EMBL" id="CABN01000132">
    <property type="protein sequence ID" value="CBI00396.1"/>
    <property type="molecule type" value="Genomic_DNA"/>
</dbReference>